<keyword evidence="3" id="KW-0732">Signal</keyword>
<evidence type="ECO:0000313" key="6">
    <source>
        <dbReference type="RefSeq" id="XP_047741733.1"/>
    </source>
</evidence>
<protein>
    <submittedName>
        <fullName evidence="6">Uncharacterized protein LOC108665137</fullName>
    </submittedName>
</protein>
<keyword evidence="1" id="KW-1015">Disulfide bond</keyword>
<keyword evidence="2" id="KW-0768">Sushi</keyword>
<comment type="caution">
    <text evidence="2">Lacks conserved residue(s) required for the propagation of feature annotation.</text>
</comment>
<reference evidence="6" key="1">
    <citation type="submission" date="2025-08" db="UniProtKB">
        <authorList>
            <consortium name="RefSeq"/>
        </authorList>
    </citation>
    <scope>IDENTIFICATION</scope>
    <source>
        <tissue evidence="6">Whole organism</tissue>
    </source>
</reference>
<dbReference type="AlphaFoldDB" id="A0A979FWS7"/>
<dbReference type="SUPFAM" id="SSF57535">
    <property type="entry name" value="Complement control module/SCR domain"/>
    <property type="match status" value="1"/>
</dbReference>
<dbReference type="InterPro" id="IPR016187">
    <property type="entry name" value="CTDL_fold"/>
</dbReference>
<evidence type="ECO:0000256" key="3">
    <source>
        <dbReference type="SAM" id="SignalP"/>
    </source>
</evidence>
<dbReference type="InterPro" id="IPR035976">
    <property type="entry name" value="Sushi/SCR/CCP_sf"/>
</dbReference>
<dbReference type="InterPro" id="IPR002181">
    <property type="entry name" value="Fibrinogen_a/b/g_C_dom"/>
</dbReference>
<accession>A0A979FWS7</accession>
<dbReference type="InterPro" id="IPR036056">
    <property type="entry name" value="Fibrinogen-like_C"/>
</dbReference>
<feature type="domain" description="Sushi" evidence="4">
    <location>
        <begin position="27"/>
        <end position="85"/>
    </location>
</feature>
<dbReference type="PROSITE" id="PS50923">
    <property type="entry name" value="SUSHI"/>
    <property type="match status" value="1"/>
</dbReference>
<dbReference type="GeneID" id="108665137"/>
<dbReference type="SMART" id="SM00186">
    <property type="entry name" value="FBG"/>
    <property type="match status" value="1"/>
</dbReference>
<evidence type="ECO:0000256" key="2">
    <source>
        <dbReference type="PROSITE-ProRule" id="PRU00302"/>
    </source>
</evidence>
<sequence length="649" mass="70441">MTSSVSCVVAAVFLLHQLSAVSGFDNGGCTALPPVLDNSRNQNTADGVYTYTCNDGFFFLSGATEQNSSCSSSKTWTDIYDICAQECPWPRHCADVQAFGINDSASYQVIPSGDPADPPVNVWCELEDQGGGWTRVYCQKNSCPAPSALSVLTSSSCPYSIGLDNWQQLTGSTNSSEAAVVMNVELTLTGGGYRIATYDNVTIGPSPDYKLLSIGNYHGDAGDALWHSLGVDFLLDWWTPWIAKDNQSTYTLIQQRKGSFLKPVQTAVGCGLLWGSVSNIQMAQIYIRPKSVDENTSCPLMLNGDVDSSSWNATTSVLNFPHDRMPGANLSYKCLGEFNMEGNVIEDRTFQGNVTCLSGNPPRWDRNITLPCSFGCTDGYVESRKADECYKFMEDPKATSFLNAAYLCTAQGANLVRLQYDNLNDDLVSSGMNSYTAHGDRYNYDNPDNASSHYVCASSSGCDVNSDSGGCTILYNSTAVVRGLCSDTRTYGCMKPAACPTKYKRSELGGSCYYISDGYISSTVPYSYFLSQLATFQQNCRATGGALARPTSRRDLESLVGFIRKSGAYPSNVLLGLPGRQVKASTVGALSHECFPGYFINGNTSNPVGQRYWCVGNAGNWRYDHTKYPELQNCSKVPAVTANVEVMTT</sequence>
<name>A0A979FWS7_HYAAZ</name>
<feature type="signal peptide" evidence="3">
    <location>
        <begin position="1"/>
        <end position="23"/>
    </location>
</feature>
<evidence type="ECO:0000313" key="5">
    <source>
        <dbReference type="Proteomes" id="UP000694843"/>
    </source>
</evidence>
<evidence type="ECO:0000259" key="4">
    <source>
        <dbReference type="PROSITE" id="PS50923"/>
    </source>
</evidence>
<dbReference type="InterPro" id="IPR000436">
    <property type="entry name" value="Sushi_SCR_CCP_dom"/>
</dbReference>
<proteinExistence type="predicted"/>
<keyword evidence="5" id="KW-1185">Reference proteome</keyword>
<dbReference type="Gene3D" id="3.90.215.10">
    <property type="entry name" value="Gamma Fibrinogen, chain A, domain 1"/>
    <property type="match status" value="2"/>
</dbReference>
<dbReference type="Pfam" id="PF00147">
    <property type="entry name" value="Fibrinogen_C"/>
    <property type="match status" value="1"/>
</dbReference>
<dbReference type="SUPFAM" id="SSF56496">
    <property type="entry name" value="Fibrinogen C-terminal domain-like"/>
    <property type="match status" value="1"/>
</dbReference>
<evidence type="ECO:0000256" key="1">
    <source>
        <dbReference type="ARBA" id="ARBA00023157"/>
    </source>
</evidence>
<dbReference type="OrthoDB" id="6381702at2759"/>
<dbReference type="RefSeq" id="XP_047741733.1">
    <property type="nucleotide sequence ID" value="XM_047885777.1"/>
</dbReference>
<dbReference type="SUPFAM" id="SSF56436">
    <property type="entry name" value="C-type lectin-like"/>
    <property type="match status" value="1"/>
</dbReference>
<dbReference type="InterPro" id="IPR014716">
    <property type="entry name" value="Fibrinogen_a/b/g_C_1"/>
</dbReference>
<organism evidence="5 6">
    <name type="scientific">Hyalella azteca</name>
    <name type="common">Amphipod</name>
    <dbReference type="NCBI Taxonomy" id="294128"/>
    <lineage>
        <taxon>Eukaryota</taxon>
        <taxon>Metazoa</taxon>
        <taxon>Ecdysozoa</taxon>
        <taxon>Arthropoda</taxon>
        <taxon>Crustacea</taxon>
        <taxon>Multicrustacea</taxon>
        <taxon>Malacostraca</taxon>
        <taxon>Eumalacostraca</taxon>
        <taxon>Peracarida</taxon>
        <taxon>Amphipoda</taxon>
        <taxon>Senticaudata</taxon>
        <taxon>Talitrida</taxon>
        <taxon>Talitroidea</taxon>
        <taxon>Hyalellidae</taxon>
        <taxon>Hyalella</taxon>
    </lineage>
</organism>
<dbReference type="Proteomes" id="UP000694843">
    <property type="component" value="Unplaced"/>
</dbReference>
<dbReference type="KEGG" id="hazt:108665137"/>
<feature type="chain" id="PRO_5037953960" evidence="3">
    <location>
        <begin position="24"/>
        <end position="649"/>
    </location>
</feature>
<gene>
    <name evidence="6" type="primary">LOC108665137</name>
</gene>